<feature type="transmembrane region" description="Helical" evidence="1">
    <location>
        <begin position="69"/>
        <end position="88"/>
    </location>
</feature>
<sequence>MPSAAAMTISLFGASSALIGTNNLLSPTSALASLDLPSTAIAASNGLSLAAIAMGIYYSLAAYQDNRPFFVLTVPMRLLTATVFWAQGDAWRLPAVWEGGGALFTLGALIWDRSSRASMRAR</sequence>
<evidence type="ECO:0000313" key="3">
    <source>
        <dbReference type="Proteomes" id="UP001301769"/>
    </source>
</evidence>
<evidence type="ECO:0000313" key="2">
    <source>
        <dbReference type="EMBL" id="KAK4209796.1"/>
    </source>
</evidence>
<feature type="transmembrane region" description="Helical" evidence="1">
    <location>
        <begin position="41"/>
        <end position="60"/>
    </location>
</feature>
<keyword evidence="1" id="KW-0472">Membrane</keyword>
<reference evidence="2" key="2">
    <citation type="submission" date="2023-05" db="EMBL/GenBank/DDBJ databases">
        <authorList>
            <consortium name="Lawrence Berkeley National Laboratory"/>
            <person name="Steindorff A."/>
            <person name="Hensen N."/>
            <person name="Bonometti L."/>
            <person name="Westerberg I."/>
            <person name="Brannstrom I.O."/>
            <person name="Guillou S."/>
            <person name="Cros-Aarteil S."/>
            <person name="Calhoun S."/>
            <person name="Haridas S."/>
            <person name="Kuo A."/>
            <person name="Mondo S."/>
            <person name="Pangilinan J."/>
            <person name="Riley R."/>
            <person name="Labutti K."/>
            <person name="Andreopoulos B."/>
            <person name="Lipzen A."/>
            <person name="Chen C."/>
            <person name="Yanf M."/>
            <person name="Daum C."/>
            <person name="Ng V."/>
            <person name="Clum A."/>
            <person name="Ohm R."/>
            <person name="Martin F."/>
            <person name="Silar P."/>
            <person name="Natvig D."/>
            <person name="Lalanne C."/>
            <person name="Gautier V."/>
            <person name="Ament-Velasquez S.L."/>
            <person name="Kruys A."/>
            <person name="Hutchinson M.I."/>
            <person name="Powell A.J."/>
            <person name="Barry K."/>
            <person name="Miller A.N."/>
            <person name="Grigoriev I.V."/>
            <person name="Debuchy R."/>
            <person name="Gladieux P."/>
            <person name="Thoren M.H."/>
            <person name="Johannesson H."/>
        </authorList>
    </citation>
    <scope>NUCLEOTIDE SEQUENCE</scope>
    <source>
        <strain evidence="2">PSN293</strain>
    </source>
</reference>
<proteinExistence type="predicted"/>
<feature type="transmembrane region" description="Helical" evidence="1">
    <location>
        <begin position="94"/>
        <end position="112"/>
    </location>
</feature>
<dbReference type="Proteomes" id="UP001301769">
    <property type="component" value="Unassembled WGS sequence"/>
</dbReference>
<evidence type="ECO:0000256" key="1">
    <source>
        <dbReference type="SAM" id="Phobius"/>
    </source>
</evidence>
<gene>
    <name evidence="2" type="ORF">QBC37DRAFT_429775</name>
</gene>
<dbReference type="AlphaFoldDB" id="A0AAN7B203"/>
<keyword evidence="1" id="KW-0812">Transmembrane</keyword>
<organism evidence="2 3">
    <name type="scientific">Rhypophila decipiens</name>
    <dbReference type="NCBI Taxonomy" id="261697"/>
    <lineage>
        <taxon>Eukaryota</taxon>
        <taxon>Fungi</taxon>
        <taxon>Dikarya</taxon>
        <taxon>Ascomycota</taxon>
        <taxon>Pezizomycotina</taxon>
        <taxon>Sordariomycetes</taxon>
        <taxon>Sordariomycetidae</taxon>
        <taxon>Sordariales</taxon>
        <taxon>Naviculisporaceae</taxon>
        <taxon>Rhypophila</taxon>
    </lineage>
</organism>
<dbReference type="EMBL" id="MU858193">
    <property type="protein sequence ID" value="KAK4209796.1"/>
    <property type="molecule type" value="Genomic_DNA"/>
</dbReference>
<keyword evidence="1" id="KW-1133">Transmembrane helix</keyword>
<reference evidence="2" key="1">
    <citation type="journal article" date="2023" name="Mol. Phylogenet. Evol.">
        <title>Genome-scale phylogeny and comparative genomics of the fungal order Sordariales.</title>
        <authorList>
            <person name="Hensen N."/>
            <person name="Bonometti L."/>
            <person name="Westerberg I."/>
            <person name="Brannstrom I.O."/>
            <person name="Guillou S."/>
            <person name="Cros-Aarteil S."/>
            <person name="Calhoun S."/>
            <person name="Haridas S."/>
            <person name="Kuo A."/>
            <person name="Mondo S."/>
            <person name="Pangilinan J."/>
            <person name="Riley R."/>
            <person name="LaButti K."/>
            <person name="Andreopoulos B."/>
            <person name="Lipzen A."/>
            <person name="Chen C."/>
            <person name="Yan M."/>
            <person name="Daum C."/>
            <person name="Ng V."/>
            <person name="Clum A."/>
            <person name="Steindorff A."/>
            <person name="Ohm R.A."/>
            <person name="Martin F."/>
            <person name="Silar P."/>
            <person name="Natvig D.O."/>
            <person name="Lalanne C."/>
            <person name="Gautier V."/>
            <person name="Ament-Velasquez S.L."/>
            <person name="Kruys A."/>
            <person name="Hutchinson M.I."/>
            <person name="Powell A.J."/>
            <person name="Barry K."/>
            <person name="Miller A.N."/>
            <person name="Grigoriev I.V."/>
            <person name="Debuchy R."/>
            <person name="Gladieux P."/>
            <person name="Hiltunen Thoren M."/>
            <person name="Johannesson H."/>
        </authorList>
    </citation>
    <scope>NUCLEOTIDE SEQUENCE</scope>
    <source>
        <strain evidence="2">PSN293</strain>
    </source>
</reference>
<comment type="caution">
    <text evidence="2">The sequence shown here is derived from an EMBL/GenBank/DDBJ whole genome shotgun (WGS) entry which is preliminary data.</text>
</comment>
<accession>A0AAN7B203</accession>
<protein>
    <submittedName>
        <fullName evidence="2">Uncharacterized protein</fullName>
    </submittedName>
</protein>
<name>A0AAN7B203_9PEZI</name>
<keyword evidence="3" id="KW-1185">Reference proteome</keyword>